<reference evidence="2 3" key="1">
    <citation type="submission" date="2020-10" db="EMBL/GenBank/DDBJ databases">
        <title>Streptomyces ferrugineus complate genome analysis.</title>
        <authorList>
            <person name="Anwar N."/>
        </authorList>
    </citation>
    <scope>NUCLEOTIDE SEQUENCE [LARGE SCALE GENOMIC DNA]</scope>
    <source>
        <strain evidence="2 3">CCTCC AA2014009</strain>
    </source>
</reference>
<feature type="compositionally biased region" description="Pro residues" evidence="1">
    <location>
        <begin position="75"/>
        <end position="87"/>
    </location>
</feature>
<name>A0A7M2SUY0_9ACTN</name>
<dbReference type="RefSeq" id="WP_194048744.1">
    <property type="nucleotide sequence ID" value="NZ_CP063373.1"/>
</dbReference>
<organism evidence="2 3">
    <name type="scientific">Streptomyces ferrugineus</name>
    <dbReference type="NCBI Taxonomy" id="1413221"/>
    <lineage>
        <taxon>Bacteria</taxon>
        <taxon>Bacillati</taxon>
        <taxon>Actinomycetota</taxon>
        <taxon>Actinomycetes</taxon>
        <taxon>Kitasatosporales</taxon>
        <taxon>Streptomycetaceae</taxon>
        <taxon>Streptomyces</taxon>
    </lineage>
</organism>
<proteinExistence type="predicted"/>
<accession>A0A7M2SUY0</accession>
<evidence type="ECO:0000256" key="1">
    <source>
        <dbReference type="SAM" id="MobiDB-lite"/>
    </source>
</evidence>
<dbReference type="Proteomes" id="UP000594205">
    <property type="component" value="Chromosome"/>
</dbReference>
<dbReference type="KEGG" id="sfeu:IM697_18190"/>
<keyword evidence="3" id="KW-1185">Reference proteome</keyword>
<feature type="compositionally biased region" description="Low complexity" evidence="1">
    <location>
        <begin position="60"/>
        <end position="74"/>
    </location>
</feature>
<gene>
    <name evidence="2" type="ORF">IM697_18190</name>
</gene>
<feature type="compositionally biased region" description="Basic residues" evidence="1">
    <location>
        <begin position="1"/>
        <end position="11"/>
    </location>
</feature>
<dbReference type="AlphaFoldDB" id="A0A7M2SUY0"/>
<evidence type="ECO:0000313" key="2">
    <source>
        <dbReference type="EMBL" id="QOV40157.1"/>
    </source>
</evidence>
<sequence length="194" mass="19863">MAGTARTRKTAATKNTAADSTAEATTTAGAPAKATAPAGDASAATTDETAPTAQEPEESTPAADATPKAPDAAPLEPPAVQEPPAAPEAPSYATPTEVIPDDENLAEVIIDDATKEPPADVDSVFVPLTPYGSTLVCTVRLVEKTFLGPHRNPVHRLLQPAGAHVSESVAARIRERLEAQAARLASQADATTQQ</sequence>
<feature type="region of interest" description="Disordered" evidence="1">
    <location>
        <begin position="1"/>
        <end position="106"/>
    </location>
</feature>
<evidence type="ECO:0000313" key="3">
    <source>
        <dbReference type="Proteomes" id="UP000594205"/>
    </source>
</evidence>
<feature type="compositionally biased region" description="Low complexity" evidence="1">
    <location>
        <begin position="12"/>
        <end position="46"/>
    </location>
</feature>
<protein>
    <submittedName>
        <fullName evidence="2">Uncharacterized protein</fullName>
    </submittedName>
</protein>
<dbReference type="EMBL" id="CP063373">
    <property type="protein sequence ID" value="QOV40157.1"/>
    <property type="molecule type" value="Genomic_DNA"/>
</dbReference>